<evidence type="ECO:0000313" key="2">
    <source>
        <dbReference type="Proteomes" id="UP001374579"/>
    </source>
</evidence>
<organism evidence="1 2">
    <name type="scientific">Littorina saxatilis</name>
    <dbReference type="NCBI Taxonomy" id="31220"/>
    <lineage>
        <taxon>Eukaryota</taxon>
        <taxon>Metazoa</taxon>
        <taxon>Spiralia</taxon>
        <taxon>Lophotrochozoa</taxon>
        <taxon>Mollusca</taxon>
        <taxon>Gastropoda</taxon>
        <taxon>Caenogastropoda</taxon>
        <taxon>Littorinimorpha</taxon>
        <taxon>Littorinoidea</taxon>
        <taxon>Littorinidae</taxon>
        <taxon>Littorina</taxon>
    </lineage>
</organism>
<dbReference type="AlphaFoldDB" id="A0AAN9BVH0"/>
<comment type="caution">
    <text evidence="1">The sequence shown here is derived from an EMBL/GenBank/DDBJ whole genome shotgun (WGS) entry which is preliminary data.</text>
</comment>
<name>A0AAN9BVH0_9CAEN</name>
<proteinExistence type="predicted"/>
<gene>
    <name evidence="1" type="ORF">V1264_012679</name>
</gene>
<dbReference type="EMBL" id="JBAMIC010000002">
    <property type="protein sequence ID" value="KAK7113381.1"/>
    <property type="molecule type" value="Genomic_DNA"/>
</dbReference>
<reference evidence="1 2" key="1">
    <citation type="submission" date="2024-02" db="EMBL/GenBank/DDBJ databases">
        <title>Chromosome-scale genome assembly of the rough periwinkle Littorina saxatilis.</title>
        <authorList>
            <person name="De Jode A."/>
            <person name="Faria R."/>
            <person name="Formenti G."/>
            <person name="Sims Y."/>
            <person name="Smith T.P."/>
            <person name="Tracey A."/>
            <person name="Wood J.M.D."/>
            <person name="Zagrodzka Z.B."/>
            <person name="Johannesson K."/>
            <person name="Butlin R.K."/>
            <person name="Leder E.H."/>
        </authorList>
    </citation>
    <scope>NUCLEOTIDE SEQUENCE [LARGE SCALE GENOMIC DNA]</scope>
    <source>
        <strain evidence="1">Snail1</strain>
        <tissue evidence="1">Muscle</tissue>
    </source>
</reference>
<keyword evidence="2" id="KW-1185">Reference proteome</keyword>
<dbReference type="Proteomes" id="UP001374579">
    <property type="component" value="Unassembled WGS sequence"/>
</dbReference>
<sequence>MTSTLTDFQTTGGRRFHSEGLFETNVQRHRRQRTEWERKDRAKKRCMRDIFAKSNEELLNTNETYKIEINRLCKFKNRLKEILQQHDCRLRVLPPITPTPFSPCSTYDITKMTSEGNITDSQGDWCNSSHHIESFEWKSKTKAEEKITENETPNVAGDVEDDVMKGDDAAGTYFLSDRDVKARAEQREKTFVQGKLNRKGGLPFKARTEQREEAPFQLRSSSSFSGYSSANTLATSSAFDASSKATATTSENFVEKQNSYGWSSCQNVPEASTVGSVNSFTNRIFDGSNVYQALPDTSTATSVIKSANQTSDGSSSFQTLSEATVVASVNGIDQTHISGSFNLCQAATEGTTVIPANGFGNRTSDGLNFHQVALEAATVTSINGFANQTSNCGNLYQADSEATSIFYVNGFADRTFDGSISQQAVSEATAVNSANGFANARFDGLNLRQAVACETGWASRGHTCSNLQQTSRADPAHFRVAFGELPADVSFMMSLYDVCIDDDFLMDC</sequence>
<accession>A0AAN9BVH0</accession>
<protein>
    <submittedName>
        <fullName evidence="1">Uncharacterized protein</fullName>
    </submittedName>
</protein>
<evidence type="ECO:0000313" key="1">
    <source>
        <dbReference type="EMBL" id="KAK7113381.1"/>
    </source>
</evidence>